<comment type="caution">
    <text evidence="2">The sequence shown here is derived from an EMBL/GenBank/DDBJ whole genome shotgun (WGS) entry which is preliminary data.</text>
</comment>
<evidence type="ECO:0000313" key="3">
    <source>
        <dbReference type="Proteomes" id="UP001221142"/>
    </source>
</evidence>
<dbReference type="EMBL" id="JARKIF010000014">
    <property type="protein sequence ID" value="KAJ7623130.1"/>
    <property type="molecule type" value="Genomic_DNA"/>
</dbReference>
<dbReference type="InterPro" id="IPR029058">
    <property type="entry name" value="AB_hydrolase_fold"/>
</dbReference>
<dbReference type="InterPro" id="IPR050471">
    <property type="entry name" value="AB_hydrolase"/>
</dbReference>
<dbReference type="AlphaFoldDB" id="A0AAD7FGL4"/>
<dbReference type="GO" id="GO:0016787">
    <property type="term" value="F:hydrolase activity"/>
    <property type="evidence" value="ECO:0007669"/>
    <property type="project" value="UniProtKB-KW"/>
</dbReference>
<proteinExistence type="predicted"/>
<keyword evidence="3" id="KW-1185">Reference proteome</keyword>
<evidence type="ECO:0000259" key="1">
    <source>
        <dbReference type="Pfam" id="PF00561"/>
    </source>
</evidence>
<gene>
    <name evidence="2" type="ORF">FB45DRAFT_837088</name>
</gene>
<dbReference type="Gene3D" id="3.40.50.1820">
    <property type="entry name" value="alpha/beta hydrolase"/>
    <property type="match status" value="1"/>
</dbReference>
<dbReference type="InterPro" id="IPR000073">
    <property type="entry name" value="AB_hydrolase_1"/>
</dbReference>
<organism evidence="2 3">
    <name type="scientific">Roridomyces roridus</name>
    <dbReference type="NCBI Taxonomy" id="1738132"/>
    <lineage>
        <taxon>Eukaryota</taxon>
        <taxon>Fungi</taxon>
        <taxon>Dikarya</taxon>
        <taxon>Basidiomycota</taxon>
        <taxon>Agaricomycotina</taxon>
        <taxon>Agaricomycetes</taxon>
        <taxon>Agaricomycetidae</taxon>
        <taxon>Agaricales</taxon>
        <taxon>Marasmiineae</taxon>
        <taxon>Mycenaceae</taxon>
        <taxon>Roridomyces</taxon>
    </lineage>
</organism>
<dbReference type="Proteomes" id="UP001221142">
    <property type="component" value="Unassembled WGS sequence"/>
</dbReference>
<accession>A0AAD7FGL4</accession>
<evidence type="ECO:0000313" key="2">
    <source>
        <dbReference type="EMBL" id="KAJ7623130.1"/>
    </source>
</evidence>
<dbReference type="Pfam" id="PF00561">
    <property type="entry name" value="Abhydrolase_1"/>
    <property type="match status" value="1"/>
</dbReference>
<name>A0AAD7FGL4_9AGAR</name>
<sequence>MSATRHDWRALAPCLAQSRPVLVYDHRGIGDSTYSSTDEITMESLARDLLLLIVHLGWPEVAICGWSMGGVVVQQMLVLPFNTPHPTPLPFRVTHVILVGTRSTVLRNPQHGLQIRPTNVPRTPAERKALIRLTLQATFDPSWLHENSARFDKILHETVHGRCETTYLFCGEGLTLQLQAFEFADLLPNLSSRNTKVLIIHGSQDQVIPFRCAQEMLQRIPGAHFVEAGNKPGQVPHLAFGHQWFEYFDLGVWHNVVDMHLWK</sequence>
<dbReference type="PANTHER" id="PTHR43433">
    <property type="entry name" value="HYDROLASE, ALPHA/BETA FOLD FAMILY PROTEIN"/>
    <property type="match status" value="1"/>
</dbReference>
<feature type="domain" description="AB hydrolase-1" evidence="1">
    <location>
        <begin position="4"/>
        <end position="222"/>
    </location>
</feature>
<dbReference type="SUPFAM" id="SSF53474">
    <property type="entry name" value="alpha/beta-Hydrolases"/>
    <property type="match status" value="1"/>
</dbReference>
<protein>
    <submittedName>
        <fullName evidence="2">Alpha/Beta hydrolase protein</fullName>
    </submittedName>
</protein>
<dbReference type="PANTHER" id="PTHR43433:SF5">
    <property type="entry name" value="AB HYDROLASE-1 DOMAIN-CONTAINING PROTEIN"/>
    <property type="match status" value="1"/>
</dbReference>
<reference evidence="2" key="1">
    <citation type="submission" date="2023-03" db="EMBL/GenBank/DDBJ databases">
        <title>Massive genome expansion in bonnet fungi (Mycena s.s.) driven by repeated elements and novel gene families across ecological guilds.</title>
        <authorList>
            <consortium name="Lawrence Berkeley National Laboratory"/>
            <person name="Harder C.B."/>
            <person name="Miyauchi S."/>
            <person name="Viragh M."/>
            <person name="Kuo A."/>
            <person name="Thoen E."/>
            <person name="Andreopoulos B."/>
            <person name="Lu D."/>
            <person name="Skrede I."/>
            <person name="Drula E."/>
            <person name="Henrissat B."/>
            <person name="Morin E."/>
            <person name="Kohler A."/>
            <person name="Barry K."/>
            <person name="LaButti K."/>
            <person name="Morin E."/>
            <person name="Salamov A."/>
            <person name="Lipzen A."/>
            <person name="Mereny Z."/>
            <person name="Hegedus B."/>
            <person name="Baldrian P."/>
            <person name="Stursova M."/>
            <person name="Weitz H."/>
            <person name="Taylor A."/>
            <person name="Grigoriev I.V."/>
            <person name="Nagy L.G."/>
            <person name="Martin F."/>
            <person name="Kauserud H."/>
        </authorList>
    </citation>
    <scope>NUCLEOTIDE SEQUENCE</scope>
    <source>
        <strain evidence="2">9284</strain>
    </source>
</reference>
<keyword evidence="2" id="KW-0378">Hydrolase</keyword>